<evidence type="ECO:0000313" key="9">
    <source>
        <dbReference type="Proteomes" id="UP000253303"/>
    </source>
</evidence>
<feature type="binding site" evidence="6">
    <location>
        <position position="144"/>
    </location>
    <ligand>
        <name>FMN</name>
        <dbReference type="ChEBI" id="CHEBI:58210"/>
    </ligand>
</feature>
<evidence type="ECO:0000256" key="5">
    <source>
        <dbReference type="ARBA" id="ARBA00033748"/>
    </source>
</evidence>
<dbReference type="EMBL" id="QMEY01000005">
    <property type="protein sequence ID" value="RBQ19173.1"/>
    <property type="molecule type" value="Genomic_DNA"/>
</dbReference>
<keyword evidence="2 6" id="KW-0288">FMN</keyword>
<dbReference type="PANTHER" id="PTHR30011:SF16">
    <property type="entry name" value="C2H2 FINGER DOMAIN TRANSCRIPTION FACTOR (EUROFUNG)-RELATED"/>
    <property type="match status" value="1"/>
</dbReference>
<keyword evidence="3" id="KW-0560">Oxidoreductase</keyword>
<evidence type="ECO:0000259" key="7">
    <source>
        <dbReference type="Pfam" id="PF00296"/>
    </source>
</evidence>
<feature type="binding site" evidence="6">
    <location>
        <position position="96"/>
    </location>
    <ligand>
        <name>FMN</name>
        <dbReference type="ChEBI" id="CHEBI:58210"/>
    </ligand>
</feature>
<keyword evidence="9" id="KW-1185">Reference proteome</keyword>
<keyword evidence="1 6" id="KW-0285">Flavoprotein</keyword>
<evidence type="ECO:0000256" key="1">
    <source>
        <dbReference type="ARBA" id="ARBA00022630"/>
    </source>
</evidence>
<comment type="similarity">
    <text evidence="5">Belongs to the NtaA/SnaA/DszA monooxygenase family.</text>
</comment>
<gene>
    <name evidence="8" type="ORF">DP939_14595</name>
</gene>
<evidence type="ECO:0000256" key="6">
    <source>
        <dbReference type="PIRSR" id="PIRSR000337-1"/>
    </source>
</evidence>
<dbReference type="SUPFAM" id="SSF51679">
    <property type="entry name" value="Bacterial luciferase-like"/>
    <property type="match status" value="1"/>
</dbReference>
<protein>
    <recommendedName>
        <fullName evidence="7">Luciferase-like domain-containing protein</fullName>
    </recommendedName>
</protein>
<dbReference type="GO" id="GO:0016705">
    <property type="term" value="F:oxidoreductase activity, acting on paired donors, with incorporation or reduction of molecular oxygen"/>
    <property type="evidence" value="ECO:0007669"/>
    <property type="project" value="InterPro"/>
</dbReference>
<dbReference type="NCBIfam" id="TIGR03860">
    <property type="entry name" value="FMN_nitrolo"/>
    <property type="match status" value="1"/>
</dbReference>
<evidence type="ECO:0000256" key="2">
    <source>
        <dbReference type="ARBA" id="ARBA00022643"/>
    </source>
</evidence>
<dbReference type="PANTHER" id="PTHR30011">
    <property type="entry name" value="ALKANESULFONATE MONOOXYGENASE-RELATED"/>
    <property type="match status" value="1"/>
</dbReference>
<sequence length="437" mass="47964">MSKRHDRHVHLGLWLTFLDASAWRDPASRAEELNTLAPYVEVAEIGERAKFDALIRGDGLGLPLPAPDQAFAGSLEIVTLLAALAARTERIGLIGTASTTFSEPYNLARTLATLDHLSNGRVGWNIVTSVAGEEQFGYDEIPGHDARYERADEFIEVVSKLWASWEPGAVLIDRENGVFFDPDKIHRIDHEGKHFRVAGPLNIARPPQGRPVLVQAGDSETGRNFAARHAEVVFTAQNDIARARAFYDDVKARVRRQGRDETRVSILPGLVVTIGATEAEARELHERFLGQIDYERTRQNLESLLGGIDLSDVGLDEPVPRERLPQAAALTRQPGRAQIFLDLAGEEGATLRRLLQALGTSHGHGRVFGTPEQIAGHIERWAEAGAADGFAISPAQGLAGARALADEVVPILQDRGLFRREYTGRTLRDHLGLAPVW</sequence>
<evidence type="ECO:0000256" key="4">
    <source>
        <dbReference type="ARBA" id="ARBA00023033"/>
    </source>
</evidence>
<dbReference type="InterPro" id="IPR016215">
    <property type="entry name" value="NTA_MOA"/>
</dbReference>
<dbReference type="InterPro" id="IPR036661">
    <property type="entry name" value="Luciferase-like_sf"/>
</dbReference>
<evidence type="ECO:0000256" key="3">
    <source>
        <dbReference type="ARBA" id="ARBA00023002"/>
    </source>
</evidence>
<proteinExistence type="inferred from homology"/>
<dbReference type="OrthoDB" id="8320141at2"/>
<keyword evidence="4" id="KW-0503">Monooxygenase</keyword>
<dbReference type="CDD" id="cd01095">
    <property type="entry name" value="Nitrilotriacetate_monoxgenase"/>
    <property type="match status" value="1"/>
</dbReference>
<dbReference type="InterPro" id="IPR011251">
    <property type="entry name" value="Luciferase-like_dom"/>
</dbReference>
<dbReference type="GO" id="GO:0004497">
    <property type="term" value="F:monooxygenase activity"/>
    <property type="evidence" value="ECO:0007669"/>
    <property type="project" value="UniProtKB-KW"/>
</dbReference>
<organism evidence="8 9">
    <name type="scientific">Spongiactinospora rosea</name>
    <dbReference type="NCBI Taxonomy" id="2248750"/>
    <lineage>
        <taxon>Bacteria</taxon>
        <taxon>Bacillati</taxon>
        <taxon>Actinomycetota</taxon>
        <taxon>Actinomycetes</taxon>
        <taxon>Streptosporangiales</taxon>
        <taxon>Streptosporangiaceae</taxon>
        <taxon>Spongiactinospora</taxon>
    </lineage>
</organism>
<reference evidence="8 9" key="1">
    <citation type="submission" date="2018-06" db="EMBL/GenBank/DDBJ databases">
        <title>Sphaerisporangium craniellae sp. nov., isolated from a marine sponge in the South China Sea.</title>
        <authorList>
            <person name="Li L."/>
        </authorList>
    </citation>
    <scope>NUCLEOTIDE SEQUENCE [LARGE SCALE GENOMIC DNA]</scope>
    <source>
        <strain evidence="8 9">LHW63015</strain>
    </source>
</reference>
<name>A0A366M063_9ACTN</name>
<dbReference type="Pfam" id="PF00296">
    <property type="entry name" value="Bac_luciferase"/>
    <property type="match status" value="1"/>
</dbReference>
<dbReference type="AlphaFoldDB" id="A0A366M063"/>
<dbReference type="Proteomes" id="UP000253303">
    <property type="component" value="Unassembled WGS sequence"/>
</dbReference>
<comment type="caution">
    <text evidence="8">The sequence shown here is derived from an EMBL/GenBank/DDBJ whole genome shotgun (WGS) entry which is preliminary data.</text>
</comment>
<feature type="domain" description="Luciferase-like" evidence="7">
    <location>
        <begin position="27"/>
        <end position="386"/>
    </location>
</feature>
<dbReference type="Gene3D" id="3.20.20.30">
    <property type="entry name" value="Luciferase-like domain"/>
    <property type="match status" value="1"/>
</dbReference>
<feature type="binding site" evidence="6">
    <location>
        <position position="148"/>
    </location>
    <ligand>
        <name>FMN</name>
        <dbReference type="ChEBI" id="CHEBI:58210"/>
    </ligand>
</feature>
<dbReference type="RefSeq" id="WP_113981233.1">
    <property type="nucleotide sequence ID" value="NZ_QMEY01000005.1"/>
</dbReference>
<feature type="binding site" evidence="6">
    <location>
        <position position="219"/>
    </location>
    <ligand>
        <name>FMN</name>
        <dbReference type="ChEBI" id="CHEBI:58210"/>
    </ligand>
</feature>
<dbReference type="PIRSF" id="PIRSF000337">
    <property type="entry name" value="NTA_MOA"/>
    <property type="match status" value="1"/>
</dbReference>
<dbReference type="InterPro" id="IPR051260">
    <property type="entry name" value="Diverse_substr_monoxygenases"/>
</dbReference>
<feature type="binding site" evidence="6">
    <location>
        <position position="58"/>
    </location>
    <ligand>
        <name>FMN</name>
        <dbReference type="ChEBI" id="CHEBI:58210"/>
    </ligand>
</feature>
<accession>A0A366M063</accession>
<evidence type="ECO:0000313" key="8">
    <source>
        <dbReference type="EMBL" id="RBQ19173.1"/>
    </source>
</evidence>